<dbReference type="InterPro" id="IPR011701">
    <property type="entry name" value="MFS"/>
</dbReference>
<organism evidence="3 4">
    <name type="scientific">Armadillidium nasatum</name>
    <dbReference type="NCBI Taxonomy" id="96803"/>
    <lineage>
        <taxon>Eukaryota</taxon>
        <taxon>Metazoa</taxon>
        <taxon>Ecdysozoa</taxon>
        <taxon>Arthropoda</taxon>
        <taxon>Crustacea</taxon>
        <taxon>Multicrustacea</taxon>
        <taxon>Malacostraca</taxon>
        <taxon>Eumalacostraca</taxon>
        <taxon>Peracarida</taxon>
        <taxon>Isopoda</taxon>
        <taxon>Oniscidea</taxon>
        <taxon>Crinocheta</taxon>
        <taxon>Armadillidiidae</taxon>
        <taxon>Armadillidium</taxon>
    </lineage>
</organism>
<dbReference type="PANTHER" id="PTHR11328">
    <property type="entry name" value="MAJOR FACILITATOR SUPERFAMILY DOMAIN-CONTAINING PROTEIN"/>
    <property type="match status" value="1"/>
</dbReference>
<protein>
    <submittedName>
        <fullName evidence="3">Major facilitator superfamily domain-containing protein 12</fullName>
    </submittedName>
</protein>
<dbReference type="PANTHER" id="PTHR11328:SF28">
    <property type="entry name" value="MAJOR FACILITATOR SUPERFAMILY DOMAIN-CONTAINING PROTEIN 12"/>
    <property type="match status" value="1"/>
</dbReference>
<feature type="transmembrane region" description="Helical" evidence="2">
    <location>
        <begin position="131"/>
        <end position="154"/>
    </location>
</feature>
<dbReference type="Gene3D" id="1.20.1250.20">
    <property type="entry name" value="MFS general substrate transporter like domains"/>
    <property type="match status" value="1"/>
</dbReference>
<dbReference type="InterPro" id="IPR036259">
    <property type="entry name" value="MFS_trans_sf"/>
</dbReference>
<dbReference type="OrthoDB" id="1730117at2759"/>
<feature type="transmembrane region" description="Helical" evidence="2">
    <location>
        <begin position="220"/>
        <end position="244"/>
    </location>
</feature>
<dbReference type="GO" id="GO:0015293">
    <property type="term" value="F:symporter activity"/>
    <property type="evidence" value="ECO:0007669"/>
    <property type="project" value="InterPro"/>
</dbReference>
<reference evidence="3 4" key="1">
    <citation type="journal article" date="2019" name="PLoS Biol.">
        <title>Sex chromosomes control vertical transmission of feminizing Wolbachia symbionts in an isopod.</title>
        <authorList>
            <person name="Becking T."/>
            <person name="Chebbi M.A."/>
            <person name="Giraud I."/>
            <person name="Moumen B."/>
            <person name="Laverre T."/>
            <person name="Caubet Y."/>
            <person name="Peccoud J."/>
            <person name="Gilbert C."/>
            <person name="Cordaux R."/>
        </authorList>
    </citation>
    <scope>NUCLEOTIDE SEQUENCE [LARGE SCALE GENOMIC DNA]</scope>
    <source>
        <strain evidence="3">ANa2</strain>
        <tissue evidence="3">Whole body excluding digestive tract and cuticle</tissue>
    </source>
</reference>
<feature type="transmembrane region" description="Helical" evidence="2">
    <location>
        <begin position="297"/>
        <end position="319"/>
    </location>
</feature>
<feature type="transmembrane region" description="Helical" evidence="2">
    <location>
        <begin position="166"/>
        <end position="185"/>
    </location>
</feature>
<dbReference type="GO" id="GO:0008643">
    <property type="term" value="P:carbohydrate transport"/>
    <property type="evidence" value="ECO:0007669"/>
    <property type="project" value="InterPro"/>
</dbReference>
<gene>
    <name evidence="3" type="ORF">Anas_09832</name>
</gene>
<comment type="caution">
    <text evidence="3">The sequence shown here is derived from an EMBL/GenBank/DDBJ whole genome shotgun (WGS) entry which is preliminary data.</text>
</comment>
<dbReference type="SUPFAM" id="SSF103473">
    <property type="entry name" value="MFS general substrate transporter"/>
    <property type="match status" value="1"/>
</dbReference>
<comment type="similarity">
    <text evidence="1">Belongs to the major facilitator superfamily.</text>
</comment>
<feature type="transmembrane region" description="Helical" evidence="2">
    <location>
        <begin position="12"/>
        <end position="32"/>
    </location>
</feature>
<feature type="transmembrane region" description="Helical" evidence="2">
    <location>
        <begin position="256"/>
        <end position="277"/>
    </location>
</feature>
<proteinExistence type="inferred from homology"/>
<evidence type="ECO:0000313" key="3">
    <source>
        <dbReference type="EMBL" id="KAB7497735.1"/>
    </source>
</evidence>
<dbReference type="InterPro" id="IPR039672">
    <property type="entry name" value="MFS_2"/>
</dbReference>
<evidence type="ECO:0000256" key="2">
    <source>
        <dbReference type="SAM" id="Phobius"/>
    </source>
</evidence>
<accession>A0A5N5SUY9</accession>
<feature type="transmembrane region" description="Helical" evidence="2">
    <location>
        <begin position="52"/>
        <end position="73"/>
    </location>
</feature>
<evidence type="ECO:0000313" key="4">
    <source>
        <dbReference type="Proteomes" id="UP000326759"/>
    </source>
</evidence>
<sequence length="370" mass="40915">MNVIRLCIQFVYRYFFDVTSDVLVYIIAWATFRANGFGGNIDRIDPGDYISFEVTTIFILVIGTFFSLVFHVFTPEASWNPSSEMLPNTIEEDEESLVVQPITMPSSTAEPEDLSLRISMAWRDWVTEPQFYYISLIYTSSRLVANMANIFMPVFLQESANVNQELITIIPLVMSLSGVAASILLKVFRKCASKKASMVIAIMIGFFACSIASVRPLSTYAIYLIAILFGLSSSILIILSLAFTADLIGYCTESSAFVYGSMSFWDKLTNGLVVVVIQELTEVGCDGDNCEIYYKRIVSIGIAVPLLFCLLGVIIISSIKLGRTKKIRSKLSASDETITTVNESSPVSSDSSEFLIATDSKMGYGAITRL</sequence>
<evidence type="ECO:0000256" key="1">
    <source>
        <dbReference type="ARBA" id="ARBA00008335"/>
    </source>
</evidence>
<keyword evidence="2" id="KW-0812">Transmembrane</keyword>
<dbReference type="EMBL" id="SEYY01019979">
    <property type="protein sequence ID" value="KAB7497735.1"/>
    <property type="molecule type" value="Genomic_DNA"/>
</dbReference>
<dbReference type="GO" id="GO:0005886">
    <property type="term" value="C:plasma membrane"/>
    <property type="evidence" value="ECO:0007669"/>
    <property type="project" value="TreeGrafter"/>
</dbReference>
<dbReference type="Pfam" id="PF07690">
    <property type="entry name" value="MFS_1"/>
    <property type="match status" value="1"/>
</dbReference>
<dbReference type="AlphaFoldDB" id="A0A5N5SUY9"/>
<feature type="transmembrane region" description="Helical" evidence="2">
    <location>
        <begin position="197"/>
        <end position="214"/>
    </location>
</feature>
<name>A0A5N5SUY9_9CRUS</name>
<dbReference type="Proteomes" id="UP000326759">
    <property type="component" value="Unassembled WGS sequence"/>
</dbReference>
<keyword evidence="2" id="KW-1133">Transmembrane helix</keyword>
<keyword evidence="4" id="KW-1185">Reference proteome</keyword>
<keyword evidence="2" id="KW-0472">Membrane</keyword>